<dbReference type="AlphaFoldDB" id="A0A9P5NDM5"/>
<feature type="region of interest" description="Disordered" evidence="1">
    <location>
        <begin position="1"/>
        <end position="136"/>
    </location>
</feature>
<feature type="compositionally biased region" description="Polar residues" evidence="1">
    <location>
        <begin position="95"/>
        <end position="113"/>
    </location>
</feature>
<name>A0A9P5NDM5_GYMJU</name>
<evidence type="ECO:0000313" key="3">
    <source>
        <dbReference type="Proteomes" id="UP000724874"/>
    </source>
</evidence>
<evidence type="ECO:0000313" key="2">
    <source>
        <dbReference type="EMBL" id="KAF8882198.1"/>
    </source>
</evidence>
<dbReference type="Proteomes" id="UP000724874">
    <property type="component" value="Unassembled WGS sequence"/>
</dbReference>
<keyword evidence="3" id="KW-1185">Reference proteome</keyword>
<comment type="caution">
    <text evidence="2">The sequence shown here is derived from an EMBL/GenBank/DDBJ whole genome shotgun (WGS) entry which is preliminary data.</text>
</comment>
<feature type="compositionally biased region" description="Polar residues" evidence="1">
    <location>
        <begin position="1"/>
        <end position="17"/>
    </location>
</feature>
<reference evidence="2" key="1">
    <citation type="submission" date="2020-11" db="EMBL/GenBank/DDBJ databases">
        <authorList>
            <consortium name="DOE Joint Genome Institute"/>
            <person name="Ahrendt S."/>
            <person name="Riley R."/>
            <person name="Andreopoulos W."/>
            <person name="LaButti K."/>
            <person name="Pangilinan J."/>
            <person name="Ruiz-duenas F.J."/>
            <person name="Barrasa J.M."/>
            <person name="Sanchez-Garcia M."/>
            <person name="Camarero S."/>
            <person name="Miyauchi S."/>
            <person name="Serrano A."/>
            <person name="Linde D."/>
            <person name="Babiker R."/>
            <person name="Drula E."/>
            <person name="Ayuso-Fernandez I."/>
            <person name="Pacheco R."/>
            <person name="Padilla G."/>
            <person name="Ferreira P."/>
            <person name="Barriuso J."/>
            <person name="Kellner H."/>
            <person name="Castanera R."/>
            <person name="Alfaro M."/>
            <person name="Ramirez L."/>
            <person name="Pisabarro A.G."/>
            <person name="Kuo A."/>
            <person name="Tritt A."/>
            <person name="Lipzen A."/>
            <person name="He G."/>
            <person name="Yan M."/>
            <person name="Ng V."/>
            <person name="Cullen D."/>
            <person name="Martin F."/>
            <person name="Rosso M.-N."/>
            <person name="Henrissat B."/>
            <person name="Hibbett D."/>
            <person name="Martinez A.T."/>
            <person name="Grigoriev I.V."/>
        </authorList>
    </citation>
    <scope>NUCLEOTIDE SEQUENCE</scope>
    <source>
        <strain evidence="2">AH 44721</strain>
    </source>
</reference>
<protein>
    <submittedName>
        <fullName evidence="2">Uncharacterized protein</fullName>
    </submittedName>
</protein>
<accession>A0A9P5NDM5</accession>
<dbReference type="EMBL" id="JADNYJ010000125">
    <property type="protein sequence ID" value="KAF8882198.1"/>
    <property type="molecule type" value="Genomic_DNA"/>
</dbReference>
<sequence>MPRTRGSWSQSHATANGEQVPKAGVTMQPTQKTKHTHSHNAKPEGEPVAAKKPRMAITKSKCQCEADGPPSADLDQAAPTKKARKAPGTAATKPVSPTRQSAHSRTQTTAQRPTQKHKQYSPEQITADNAKQEAEK</sequence>
<gene>
    <name evidence="2" type="ORF">CPB84DRAFT_1750994</name>
</gene>
<organism evidence="2 3">
    <name type="scientific">Gymnopilus junonius</name>
    <name type="common">Spectacular rustgill mushroom</name>
    <name type="synonym">Gymnopilus spectabilis subsp. junonius</name>
    <dbReference type="NCBI Taxonomy" id="109634"/>
    <lineage>
        <taxon>Eukaryota</taxon>
        <taxon>Fungi</taxon>
        <taxon>Dikarya</taxon>
        <taxon>Basidiomycota</taxon>
        <taxon>Agaricomycotina</taxon>
        <taxon>Agaricomycetes</taxon>
        <taxon>Agaricomycetidae</taxon>
        <taxon>Agaricales</taxon>
        <taxon>Agaricineae</taxon>
        <taxon>Hymenogastraceae</taxon>
        <taxon>Gymnopilus</taxon>
    </lineage>
</organism>
<proteinExistence type="predicted"/>
<evidence type="ECO:0000256" key="1">
    <source>
        <dbReference type="SAM" id="MobiDB-lite"/>
    </source>
</evidence>